<dbReference type="InterPro" id="IPR001138">
    <property type="entry name" value="Zn2Cys6_DnaBD"/>
</dbReference>
<evidence type="ECO:0000313" key="3">
    <source>
        <dbReference type="EMBL" id="KAF2092514.1"/>
    </source>
</evidence>
<dbReference type="PROSITE" id="PS50048">
    <property type="entry name" value="ZN2_CY6_FUNGAL_2"/>
    <property type="match status" value="1"/>
</dbReference>
<dbReference type="PANTHER" id="PTHR38791">
    <property type="entry name" value="ZN(II)2CYS6 TRANSCRIPTION FACTOR (EUROFUNG)-RELATED-RELATED"/>
    <property type="match status" value="1"/>
</dbReference>
<evidence type="ECO:0000259" key="2">
    <source>
        <dbReference type="PROSITE" id="PS50048"/>
    </source>
</evidence>
<accession>A0A9P4M452</accession>
<dbReference type="Proteomes" id="UP000799772">
    <property type="component" value="Unassembled WGS sequence"/>
</dbReference>
<dbReference type="PANTHER" id="PTHR38791:SF1">
    <property type="entry name" value="TRANSCRIPTION FACTOR, PUTATIVE-RELATED"/>
    <property type="match status" value="1"/>
</dbReference>
<name>A0A9P4M452_9PEZI</name>
<reference evidence="3" key="1">
    <citation type="journal article" date="2020" name="Stud. Mycol.">
        <title>101 Dothideomycetes genomes: a test case for predicting lifestyles and emergence of pathogens.</title>
        <authorList>
            <person name="Haridas S."/>
            <person name="Albert R."/>
            <person name="Binder M."/>
            <person name="Bloem J."/>
            <person name="Labutti K."/>
            <person name="Salamov A."/>
            <person name="Andreopoulos B."/>
            <person name="Baker S."/>
            <person name="Barry K."/>
            <person name="Bills G."/>
            <person name="Bluhm B."/>
            <person name="Cannon C."/>
            <person name="Castanera R."/>
            <person name="Culley D."/>
            <person name="Daum C."/>
            <person name="Ezra D."/>
            <person name="Gonzalez J."/>
            <person name="Henrissat B."/>
            <person name="Kuo A."/>
            <person name="Liang C."/>
            <person name="Lipzen A."/>
            <person name="Lutzoni F."/>
            <person name="Magnuson J."/>
            <person name="Mondo S."/>
            <person name="Nolan M."/>
            <person name="Ohm R."/>
            <person name="Pangilinan J."/>
            <person name="Park H.-J."/>
            <person name="Ramirez L."/>
            <person name="Alfaro M."/>
            <person name="Sun H."/>
            <person name="Tritt A."/>
            <person name="Yoshinaga Y."/>
            <person name="Zwiers L.-H."/>
            <person name="Turgeon B."/>
            <person name="Goodwin S."/>
            <person name="Spatafora J."/>
            <person name="Crous P."/>
            <person name="Grigoriev I."/>
        </authorList>
    </citation>
    <scope>NUCLEOTIDE SEQUENCE</scope>
    <source>
        <strain evidence="3">CBS 133067</strain>
    </source>
</reference>
<gene>
    <name evidence="3" type="ORF">NA57DRAFT_82230</name>
</gene>
<dbReference type="OrthoDB" id="2991872at2759"/>
<dbReference type="Gene3D" id="4.10.240.10">
    <property type="entry name" value="Zn(2)-C6 fungal-type DNA-binding domain"/>
    <property type="match status" value="1"/>
</dbReference>
<dbReference type="InterPro" id="IPR053175">
    <property type="entry name" value="DHMBA_Reg_Transcription_Factor"/>
</dbReference>
<dbReference type="EMBL" id="ML978145">
    <property type="protein sequence ID" value="KAF2092514.1"/>
    <property type="molecule type" value="Genomic_DNA"/>
</dbReference>
<dbReference type="PROSITE" id="PS00463">
    <property type="entry name" value="ZN2_CY6_FUNGAL_1"/>
    <property type="match status" value="1"/>
</dbReference>
<evidence type="ECO:0000256" key="1">
    <source>
        <dbReference type="ARBA" id="ARBA00023242"/>
    </source>
</evidence>
<evidence type="ECO:0000313" key="4">
    <source>
        <dbReference type="Proteomes" id="UP000799772"/>
    </source>
</evidence>
<dbReference type="Pfam" id="PF00172">
    <property type="entry name" value="Zn_clus"/>
    <property type="match status" value="1"/>
</dbReference>
<dbReference type="SMART" id="SM00066">
    <property type="entry name" value="GAL4"/>
    <property type="match status" value="1"/>
</dbReference>
<dbReference type="GO" id="GO:0008270">
    <property type="term" value="F:zinc ion binding"/>
    <property type="evidence" value="ECO:0007669"/>
    <property type="project" value="InterPro"/>
</dbReference>
<dbReference type="GO" id="GO:0000981">
    <property type="term" value="F:DNA-binding transcription factor activity, RNA polymerase II-specific"/>
    <property type="evidence" value="ECO:0007669"/>
    <property type="project" value="InterPro"/>
</dbReference>
<protein>
    <recommendedName>
        <fullName evidence="2">Zn(2)-C6 fungal-type domain-containing protein</fullName>
    </recommendedName>
</protein>
<dbReference type="InterPro" id="IPR036864">
    <property type="entry name" value="Zn2-C6_fun-type_DNA-bd_sf"/>
</dbReference>
<comment type="caution">
    <text evidence="3">The sequence shown here is derived from an EMBL/GenBank/DDBJ whole genome shotgun (WGS) entry which is preliminary data.</text>
</comment>
<feature type="domain" description="Zn(2)-C6 fungal-type" evidence="2">
    <location>
        <begin position="9"/>
        <end position="37"/>
    </location>
</feature>
<keyword evidence="1" id="KW-0539">Nucleus</keyword>
<dbReference type="SUPFAM" id="SSF57701">
    <property type="entry name" value="Zn2/Cys6 DNA-binding domain"/>
    <property type="match status" value="1"/>
</dbReference>
<dbReference type="AlphaFoldDB" id="A0A9P4M452"/>
<dbReference type="CDD" id="cd00067">
    <property type="entry name" value="GAL4"/>
    <property type="match status" value="1"/>
</dbReference>
<proteinExistence type="predicted"/>
<keyword evidence="4" id="KW-1185">Reference proteome</keyword>
<organism evidence="3 4">
    <name type="scientific">Rhizodiscina lignyota</name>
    <dbReference type="NCBI Taxonomy" id="1504668"/>
    <lineage>
        <taxon>Eukaryota</taxon>
        <taxon>Fungi</taxon>
        <taxon>Dikarya</taxon>
        <taxon>Ascomycota</taxon>
        <taxon>Pezizomycotina</taxon>
        <taxon>Dothideomycetes</taxon>
        <taxon>Pleosporomycetidae</taxon>
        <taxon>Aulographales</taxon>
        <taxon>Rhizodiscinaceae</taxon>
        <taxon>Rhizodiscina</taxon>
    </lineage>
</organism>
<sequence>MVNHGPAKGCQMCKERHIKCDLGRPACRQCVRLNYVCPGYRHELDMVLRDETATLIGRYRNQKRGAAVSHVAGMTVQPPSLPKDIALAFESRALHFMLSGAAWEATDWRTSHGHLDFVQPLYRGAAFDSPLALAATWLAVLIMGTCYSGTPYSSERLLLSKVFKSILAAVADPVHSVKDETLAAVILVTYGEHGSTSLALFDAVRHNVVNLANSGIRKARNWDLWNLRPDLRQPCDSYTPATELDAFGVTVVDLRLRVQEEIRCFDVRLTLREELLTLLERLGAWQYRIPSEWLPRQRARGTLKYPSPEVDYLFAQWHILQLQVNHLMKPLDIETGDVNFSNQCYWWEMKWINDIIASEDSFLNPGWNKRNLVEPEQSAHVDGDLPRAKAQQWHSSPHGSRLFGQALDKLDLILSNALNDLGLPDDVASHYREVLSWTRRERETIKQAFPWGEI</sequence>